<dbReference type="SUPFAM" id="SSF53850">
    <property type="entry name" value="Periplasmic binding protein-like II"/>
    <property type="match status" value="1"/>
</dbReference>
<comment type="similarity">
    <text evidence="2">Belongs to the bacterial solute-binding protein 1 family.</text>
</comment>
<dbReference type="PROSITE" id="PS51257">
    <property type="entry name" value="PROKAR_LIPOPROTEIN"/>
    <property type="match status" value="1"/>
</dbReference>
<dbReference type="AlphaFoldDB" id="A0A6J7BT63"/>
<evidence type="ECO:0000256" key="2">
    <source>
        <dbReference type="ARBA" id="ARBA00008520"/>
    </source>
</evidence>
<accession>A0A6J7BT63</accession>
<sequence>MRKGSIRLIAAASVIALALTGCSSSSDDAANTDSQFEIFTWWASGGEAAGLKAMTDIYQAQNPDTEFINAAVAGGAGVNAKAVLVSRIDAGDAPDSFQAHAGREVVASYAAQGKLEDLTSLYASEGWDKVFPADLIKQLTLDGKIYSVPVNIHRANVLWWNPGTAKKAGITAAPTTLDEMFADLEKFKKAGVKTPMVLAGGEGSWAMAHLLDYVLLASMGADKFEGLFTGATSWTGSEVAAALKNYQKLLSYGDKGKNSYGWGEAGAAITKGTGGFFIMGDWASAQWQNEGSKLGTDYTFAAGPGTVGLYQWLSDTFTLPVGAKHRNAALTWLKLCGSQEGQDAFNPLKGSISARTDADLSKYDDYLKSASADWSKDRLVGSTAHGVNADNTFMAAMNAAVGKYITGGAKDNAGLAKDLAAAGAAK</sequence>
<evidence type="ECO:0000256" key="1">
    <source>
        <dbReference type="ARBA" id="ARBA00004196"/>
    </source>
</evidence>
<dbReference type="InterPro" id="IPR050490">
    <property type="entry name" value="Bact_solute-bd_prot1"/>
</dbReference>
<reference evidence="5" key="1">
    <citation type="submission" date="2020-05" db="EMBL/GenBank/DDBJ databases">
        <authorList>
            <person name="Chiriac C."/>
            <person name="Salcher M."/>
            <person name="Ghai R."/>
            <person name="Kavagutti S V."/>
        </authorList>
    </citation>
    <scope>NUCLEOTIDE SEQUENCE</scope>
</reference>
<name>A0A6J7BT63_9ZZZZ</name>
<dbReference type="EMBL" id="CAFBJG010000004">
    <property type="protein sequence ID" value="CAB4847183.1"/>
    <property type="molecule type" value="Genomic_DNA"/>
</dbReference>
<evidence type="ECO:0000256" key="3">
    <source>
        <dbReference type="ARBA" id="ARBA00022448"/>
    </source>
</evidence>
<dbReference type="Pfam" id="PF01547">
    <property type="entry name" value="SBP_bac_1"/>
    <property type="match status" value="1"/>
</dbReference>
<dbReference type="PANTHER" id="PTHR43649">
    <property type="entry name" value="ARABINOSE-BINDING PROTEIN-RELATED"/>
    <property type="match status" value="1"/>
</dbReference>
<evidence type="ECO:0000313" key="5">
    <source>
        <dbReference type="EMBL" id="CAB4847183.1"/>
    </source>
</evidence>
<protein>
    <submittedName>
        <fullName evidence="5">Unannotated protein</fullName>
    </submittedName>
</protein>
<evidence type="ECO:0000256" key="4">
    <source>
        <dbReference type="ARBA" id="ARBA00022729"/>
    </source>
</evidence>
<gene>
    <name evidence="5" type="ORF">UFOPK3282_00091</name>
</gene>
<keyword evidence="4" id="KW-0732">Signal</keyword>
<organism evidence="5">
    <name type="scientific">freshwater metagenome</name>
    <dbReference type="NCBI Taxonomy" id="449393"/>
    <lineage>
        <taxon>unclassified sequences</taxon>
        <taxon>metagenomes</taxon>
        <taxon>ecological metagenomes</taxon>
    </lineage>
</organism>
<dbReference type="PANTHER" id="PTHR43649:SF28">
    <property type="entry name" value="BINDING PROTEIN COMPONENT OF ABC SUGAR TRANSPORTER-RELATED"/>
    <property type="match status" value="1"/>
</dbReference>
<dbReference type="GO" id="GO:0030313">
    <property type="term" value="C:cell envelope"/>
    <property type="evidence" value="ECO:0007669"/>
    <property type="project" value="UniProtKB-SubCell"/>
</dbReference>
<comment type="subcellular location">
    <subcellularLocation>
        <location evidence="1">Cell envelope</location>
    </subcellularLocation>
</comment>
<proteinExistence type="inferred from homology"/>
<keyword evidence="3" id="KW-0813">Transport</keyword>
<dbReference type="Gene3D" id="3.40.190.10">
    <property type="entry name" value="Periplasmic binding protein-like II"/>
    <property type="match status" value="2"/>
</dbReference>
<dbReference type="InterPro" id="IPR006059">
    <property type="entry name" value="SBP"/>
</dbReference>